<dbReference type="AlphaFoldDB" id="A0A2G8S8C8"/>
<feature type="region of interest" description="Disordered" evidence="1">
    <location>
        <begin position="1"/>
        <end position="141"/>
    </location>
</feature>
<evidence type="ECO:0000256" key="1">
    <source>
        <dbReference type="SAM" id="MobiDB-lite"/>
    </source>
</evidence>
<dbReference type="Proteomes" id="UP000230002">
    <property type="component" value="Unassembled WGS sequence"/>
</dbReference>
<feature type="region of interest" description="Disordered" evidence="1">
    <location>
        <begin position="171"/>
        <end position="284"/>
    </location>
</feature>
<feature type="compositionally biased region" description="Basic and acidic residues" evidence="1">
    <location>
        <begin position="210"/>
        <end position="221"/>
    </location>
</feature>
<feature type="compositionally biased region" description="Low complexity" evidence="1">
    <location>
        <begin position="95"/>
        <end position="113"/>
    </location>
</feature>
<feature type="compositionally biased region" description="Low complexity" evidence="1">
    <location>
        <begin position="28"/>
        <end position="44"/>
    </location>
</feature>
<feature type="compositionally biased region" description="Polar residues" evidence="1">
    <location>
        <begin position="171"/>
        <end position="182"/>
    </location>
</feature>
<accession>A0A2G8S8C8</accession>
<proteinExistence type="predicted"/>
<sequence length="284" mass="30104">MRRWPNIIVPFTGTTSATPPTTPDHVPPDSSTPAALTSSDSSDAASDHQRSEAAPSPSPSTRLSPYATDDASSTQSSPGPAHHAAVAPEIFRPRSAIPSSSSGSSCNVSDSSSGMREGFARRRPPPRPLDPMRPHGRSFFPPFSVAIQTDRHHPALLQAFLGRSYSHTALHSSDTTGTQGLQVASAPLGGPYIPRQESESGSRPTSSSDRSSRPVLRDVRSFLHPSSVVAAHASLQSPDRRTVEDAPESSIPNPVSLSSGRHAAAPWLDPVDTSRRPSTPPRRL</sequence>
<protein>
    <submittedName>
        <fullName evidence="2">Uncharacterized protein</fullName>
    </submittedName>
</protein>
<feature type="compositionally biased region" description="Polar residues" evidence="1">
    <location>
        <begin position="250"/>
        <end position="259"/>
    </location>
</feature>
<name>A0A2G8S8C8_9APHY</name>
<dbReference type="EMBL" id="AYKW01000017">
    <property type="protein sequence ID" value="PIL29994.1"/>
    <property type="molecule type" value="Genomic_DNA"/>
</dbReference>
<evidence type="ECO:0000313" key="2">
    <source>
        <dbReference type="EMBL" id="PIL29994.1"/>
    </source>
</evidence>
<feature type="compositionally biased region" description="Low complexity" evidence="1">
    <location>
        <begin position="10"/>
        <end position="19"/>
    </location>
</feature>
<feature type="compositionally biased region" description="Low complexity" evidence="1">
    <location>
        <begin position="199"/>
        <end position="209"/>
    </location>
</feature>
<evidence type="ECO:0000313" key="3">
    <source>
        <dbReference type="Proteomes" id="UP000230002"/>
    </source>
</evidence>
<gene>
    <name evidence="2" type="ORF">GSI_07905</name>
</gene>
<organism evidence="2 3">
    <name type="scientific">Ganoderma sinense ZZ0214-1</name>
    <dbReference type="NCBI Taxonomy" id="1077348"/>
    <lineage>
        <taxon>Eukaryota</taxon>
        <taxon>Fungi</taxon>
        <taxon>Dikarya</taxon>
        <taxon>Basidiomycota</taxon>
        <taxon>Agaricomycotina</taxon>
        <taxon>Agaricomycetes</taxon>
        <taxon>Polyporales</taxon>
        <taxon>Polyporaceae</taxon>
        <taxon>Ganoderma</taxon>
    </lineage>
</organism>
<reference evidence="2 3" key="1">
    <citation type="journal article" date="2015" name="Sci. Rep.">
        <title>Chromosome-level genome map provides insights into diverse defense mechanisms in the medicinal fungus Ganoderma sinense.</title>
        <authorList>
            <person name="Zhu Y."/>
            <person name="Xu J."/>
            <person name="Sun C."/>
            <person name="Zhou S."/>
            <person name="Xu H."/>
            <person name="Nelson D.R."/>
            <person name="Qian J."/>
            <person name="Song J."/>
            <person name="Luo H."/>
            <person name="Xiang L."/>
            <person name="Li Y."/>
            <person name="Xu Z."/>
            <person name="Ji A."/>
            <person name="Wang L."/>
            <person name="Lu S."/>
            <person name="Hayward A."/>
            <person name="Sun W."/>
            <person name="Li X."/>
            <person name="Schwartz D.C."/>
            <person name="Wang Y."/>
            <person name="Chen S."/>
        </authorList>
    </citation>
    <scope>NUCLEOTIDE SEQUENCE [LARGE SCALE GENOMIC DNA]</scope>
    <source>
        <strain evidence="2 3">ZZ0214-1</strain>
    </source>
</reference>
<keyword evidence="3" id="KW-1185">Reference proteome</keyword>
<comment type="caution">
    <text evidence="2">The sequence shown here is derived from an EMBL/GenBank/DDBJ whole genome shotgun (WGS) entry which is preliminary data.</text>
</comment>